<sequence>MAKQADTQTAQQDVASMFSLDIRNDGVAIVTFDVPGESQNTLKIEAVDEANRLFDELEQNSTVKAVVFKSGKPGSFIAGADINMLVRCQTADEATELARGGQNFFNRIERFRAPVVAAIDGACLGGGFELAMACHGRVATDNPKTSVGLPEVMLGLLPGSGGTQRLPRMIGVPAALDLMLTGKHVRASKALRMKLVDDVVPAPILEQAAIELAQKLVKRRETAQRKRSLMDWALEGNPVGRKVMFDQARKQMLAKTKGNYPAPKRIIEVVEIGVNRGFEEGLKAEARSFGELAMTPEMRELTRLYFATTEMKKDLGVADDKVKPREIHRIGVLGAGLMGAGISYVTIGKAKIPVRLKDKEPQGLSRGLKQIHDTIAKRVERRSITKIEGQIEGNRVTPTLDYSGFKNADMVIEAVFEDLGLKHKMVQEIEAHCPEHCIFATNTSSIPIGRIAEGAKRPELVIGMHYFSPVEKMPLLEVIATDKTRPDVIATTVDIGRKQGKTPIVVKDGAGFYVNRILAPYLNEASHLLSEGVAIDRIDKTLTQFGFPVGAFALLDEVGLDVGTKVGPILHEAFGDRMKPVESGDKMLKDGRYGKKSKKGFYKYEGVKKGKKEVDETVYDLLGVKPDNSMNEAEIVDRCVLMMINEAARCYEEDVIRSLRDGDIGAIFGIGFPPFLGGPFRYADNRGIGEIVARLQELEKRCGMRFQPAPILVKLAEEKRGFYQE</sequence>
<dbReference type="GO" id="GO:0016509">
    <property type="term" value="F:long-chain (3S)-3-hydroxyacyl-CoA dehydrogenase (NAD+) activity"/>
    <property type="evidence" value="ECO:0007669"/>
    <property type="project" value="TreeGrafter"/>
</dbReference>
<dbReference type="PROSITE" id="PS00067">
    <property type="entry name" value="3HCDH"/>
    <property type="match status" value="1"/>
</dbReference>
<dbReference type="Gene3D" id="1.10.1040.50">
    <property type="match status" value="1"/>
</dbReference>
<dbReference type="InterPro" id="IPR006180">
    <property type="entry name" value="3-OHacyl-CoA_DH_CS"/>
</dbReference>
<dbReference type="SUPFAM" id="SSF48179">
    <property type="entry name" value="6-phosphogluconate dehydrogenase C-terminal domain-like"/>
    <property type="match status" value="2"/>
</dbReference>
<evidence type="ECO:0000256" key="11">
    <source>
        <dbReference type="ARBA" id="ARBA00023268"/>
    </source>
</evidence>
<evidence type="ECO:0000256" key="9">
    <source>
        <dbReference type="ARBA" id="ARBA00023098"/>
    </source>
</evidence>
<dbReference type="Pfam" id="PF00725">
    <property type="entry name" value="3HCDH"/>
    <property type="match status" value="1"/>
</dbReference>
<dbReference type="Proteomes" id="UP000256763">
    <property type="component" value="Unassembled WGS sequence"/>
</dbReference>
<keyword evidence="10" id="KW-0456">Lyase</keyword>
<evidence type="ECO:0000256" key="12">
    <source>
        <dbReference type="ARBA" id="ARBA00049556"/>
    </source>
</evidence>
<keyword evidence="7" id="KW-0560">Oxidoreductase</keyword>
<evidence type="ECO:0000256" key="4">
    <source>
        <dbReference type="ARBA" id="ARBA00012076"/>
    </source>
</evidence>
<dbReference type="Pfam" id="PF00378">
    <property type="entry name" value="ECH_1"/>
    <property type="match status" value="1"/>
</dbReference>
<dbReference type="PANTHER" id="PTHR43612:SF3">
    <property type="entry name" value="TRIFUNCTIONAL ENZYME SUBUNIT ALPHA, MITOCHONDRIAL"/>
    <property type="match status" value="1"/>
</dbReference>
<dbReference type="CDD" id="cd06558">
    <property type="entry name" value="crotonase-like"/>
    <property type="match status" value="1"/>
</dbReference>
<dbReference type="SUPFAM" id="SSF52096">
    <property type="entry name" value="ClpP/crotonase"/>
    <property type="match status" value="1"/>
</dbReference>
<dbReference type="InterPro" id="IPR029045">
    <property type="entry name" value="ClpP/crotonase-like_dom_sf"/>
</dbReference>
<dbReference type="PANTHER" id="PTHR43612">
    <property type="entry name" value="TRIFUNCTIONAL ENZYME SUBUNIT ALPHA"/>
    <property type="match status" value="1"/>
</dbReference>
<dbReference type="AlphaFoldDB" id="A0A3E0WL10"/>
<organism evidence="15 16">
    <name type="scientific">Alkalilimnicola ehrlichii</name>
    <dbReference type="NCBI Taxonomy" id="351052"/>
    <lineage>
        <taxon>Bacteria</taxon>
        <taxon>Pseudomonadati</taxon>
        <taxon>Pseudomonadota</taxon>
        <taxon>Gammaproteobacteria</taxon>
        <taxon>Chromatiales</taxon>
        <taxon>Ectothiorhodospiraceae</taxon>
        <taxon>Alkalilimnicola</taxon>
    </lineage>
</organism>
<keyword evidence="9" id="KW-0443">Lipid metabolism</keyword>
<dbReference type="InterPro" id="IPR001753">
    <property type="entry name" value="Enoyl-CoA_hydra/iso"/>
</dbReference>
<evidence type="ECO:0000256" key="3">
    <source>
        <dbReference type="ARBA" id="ARBA00008750"/>
    </source>
</evidence>
<evidence type="ECO:0000256" key="10">
    <source>
        <dbReference type="ARBA" id="ARBA00023239"/>
    </source>
</evidence>
<comment type="catalytic activity">
    <reaction evidence="12">
        <text>a (3S)-3-hydroxyacyl-CoA + NAD(+) = a 3-oxoacyl-CoA + NADH + H(+)</text>
        <dbReference type="Rhea" id="RHEA:22432"/>
        <dbReference type="ChEBI" id="CHEBI:15378"/>
        <dbReference type="ChEBI" id="CHEBI:57318"/>
        <dbReference type="ChEBI" id="CHEBI:57540"/>
        <dbReference type="ChEBI" id="CHEBI:57945"/>
        <dbReference type="ChEBI" id="CHEBI:90726"/>
        <dbReference type="EC" id="1.1.1.35"/>
    </reaction>
</comment>
<dbReference type="Pfam" id="PF02737">
    <property type="entry name" value="3HCDH_N"/>
    <property type="match status" value="1"/>
</dbReference>
<dbReference type="GO" id="GO:0004300">
    <property type="term" value="F:enoyl-CoA hydratase activity"/>
    <property type="evidence" value="ECO:0007669"/>
    <property type="project" value="UniProtKB-EC"/>
</dbReference>
<comment type="similarity">
    <text evidence="2">In the central section; belongs to the 3-hydroxyacyl-CoA dehydrogenase family.</text>
</comment>
<gene>
    <name evidence="15" type="ORF">CAL65_18135</name>
</gene>
<evidence type="ECO:0000256" key="5">
    <source>
        <dbReference type="ARBA" id="ARBA00022832"/>
    </source>
</evidence>
<dbReference type="Gene3D" id="3.40.50.720">
    <property type="entry name" value="NAD(P)-binding Rossmann-like Domain"/>
    <property type="match status" value="1"/>
</dbReference>
<dbReference type="RefSeq" id="WP_116303593.1">
    <property type="nucleotide sequence ID" value="NZ_NFZV01000024.1"/>
</dbReference>
<dbReference type="InterPro" id="IPR006108">
    <property type="entry name" value="3HC_DH_C"/>
</dbReference>
<evidence type="ECO:0000313" key="15">
    <source>
        <dbReference type="EMBL" id="RFA33089.1"/>
    </source>
</evidence>
<evidence type="ECO:0000259" key="13">
    <source>
        <dbReference type="Pfam" id="PF00725"/>
    </source>
</evidence>
<evidence type="ECO:0000256" key="8">
    <source>
        <dbReference type="ARBA" id="ARBA00023027"/>
    </source>
</evidence>
<comment type="pathway">
    <text evidence="1">Lipid metabolism; fatty acid beta-oxidation.</text>
</comment>
<comment type="similarity">
    <text evidence="3">In the N-terminal section; belongs to the enoyl-CoA hydratase/isomerase family.</text>
</comment>
<dbReference type="InterPro" id="IPR050136">
    <property type="entry name" value="FA_oxidation_alpha_subunit"/>
</dbReference>
<evidence type="ECO:0000259" key="14">
    <source>
        <dbReference type="Pfam" id="PF02737"/>
    </source>
</evidence>
<dbReference type="UniPathway" id="UPA00659"/>
<keyword evidence="6" id="KW-0442">Lipid degradation</keyword>
<dbReference type="Gene3D" id="3.90.226.10">
    <property type="entry name" value="2-enoyl-CoA Hydratase, Chain A, domain 1"/>
    <property type="match status" value="1"/>
</dbReference>
<dbReference type="FunFam" id="3.90.226.10:FF:000011">
    <property type="entry name" value="Fatty acid oxidation complex subunit alpha"/>
    <property type="match status" value="1"/>
</dbReference>
<dbReference type="GO" id="GO:0006635">
    <property type="term" value="P:fatty acid beta-oxidation"/>
    <property type="evidence" value="ECO:0007669"/>
    <property type="project" value="UniProtKB-UniPathway"/>
</dbReference>
<feature type="domain" description="3-hydroxyacyl-CoA dehydrogenase C-terminal" evidence="13">
    <location>
        <begin position="511"/>
        <end position="604"/>
    </location>
</feature>
<keyword evidence="5" id="KW-0276">Fatty acid metabolism</keyword>
<evidence type="ECO:0000313" key="16">
    <source>
        <dbReference type="Proteomes" id="UP000256763"/>
    </source>
</evidence>
<keyword evidence="11" id="KW-0511">Multifunctional enzyme</keyword>
<dbReference type="GO" id="GO:0070403">
    <property type="term" value="F:NAD+ binding"/>
    <property type="evidence" value="ECO:0007669"/>
    <property type="project" value="InterPro"/>
</dbReference>
<reference evidence="16" key="1">
    <citation type="submission" date="2017-05" db="EMBL/GenBank/DDBJ databases">
        <authorList>
            <person name="Sharma S."/>
            <person name="Sidhu C."/>
            <person name="Pinnaka A.K."/>
        </authorList>
    </citation>
    <scope>NUCLEOTIDE SEQUENCE [LARGE SCALE GENOMIC DNA]</scope>
    <source>
        <strain evidence="16">AK93</strain>
    </source>
</reference>
<comment type="caution">
    <text evidence="15">The sequence shown here is derived from an EMBL/GenBank/DDBJ whole genome shotgun (WGS) entry which is preliminary data.</text>
</comment>
<keyword evidence="8" id="KW-0520">NAD</keyword>
<dbReference type="InterPro" id="IPR036291">
    <property type="entry name" value="NAD(P)-bd_dom_sf"/>
</dbReference>
<feature type="domain" description="3-hydroxyacyl-CoA dehydrogenase NAD binding" evidence="14">
    <location>
        <begin position="330"/>
        <end position="508"/>
    </location>
</feature>
<evidence type="ECO:0000256" key="2">
    <source>
        <dbReference type="ARBA" id="ARBA00007005"/>
    </source>
</evidence>
<accession>A0A3E0WL10</accession>
<dbReference type="FunFam" id="3.40.50.720:FF:000009">
    <property type="entry name" value="Fatty oxidation complex, alpha subunit"/>
    <property type="match status" value="1"/>
</dbReference>
<keyword evidence="16" id="KW-1185">Reference proteome</keyword>
<proteinExistence type="inferred from homology"/>
<evidence type="ECO:0000256" key="6">
    <source>
        <dbReference type="ARBA" id="ARBA00022963"/>
    </source>
</evidence>
<dbReference type="EMBL" id="NFZW01000023">
    <property type="protein sequence ID" value="RFA33089.1"/>
    <property type="molecule type" value="Genomic_DNA"/>
</dbReference>
<name>A0A3E0WL10_9GAMM</name>
<evidence type="ECO:0000256" key="7">
    <source>
        <dbReference type="ARBA" id="ARBA00023002"/>
    </source>
</evidence>
<dbReference type="OrthoDB" id="5389341at2"/>
<dbReference type="InterPro" id="IPR008927">
    <property type="entry name" value="6-PGluconate_DH-like_C_sf"/>
</dbReference>
<protein>
    <recommendedName>
        <fullName evidence="4">enoyl-CoA hydratase</fullName>
        <ecNumber evidence="4">4.2.1.17</ecNumber>
    </recommendedName>
</protein>
<evidence type="ECO:0000256" key="1">
    <source>
        <dbReference type="ARBA" id="ARBA00005005"/>
    </source>
</evidence>
<dbReference type="EC" id="4.2.1.17" evidence="4"/>
<dbReference type="InterPro" id="IPR006176">
    <property type="entry name" value="3-OHacyl-CoA_DH_NAD-bd"/>
</dbReference>
<dbReference type="SUPFAM" id="SSF51735">
    <property type="entry name" value="NAD(P)-binding Rossmann-fold domains"/>
    <property type="match status" value="1"/>
</dbReference>
<dbReference type="NCBIfam" id="NF008363">
    <property type="entry name" value="PRK11154.1"/>
    <property type="match status" value="1"/>
</dbReference>